<dbReference type="EC" id="2.3.1.30" evidence="4"/>
<dbReference type="GO" id="GO:0009001">
    <property type="term" value="F:serine O-acetyltransferase activity"/>
    <property type="evidence" value="ECO:0007669"/>
    <property type="project" value="UniProtKB-EC"/>
</dbReference>
<dbReference type="NCBIfam" id="NF041874">
    <property type="entry name" value="EPS_EpsC"/>
    <property type="match status" value="1"/>
</dbReference>
<accession>A0ABU1WZK7</accession>
<dbReference type="CDD" id="cd03354">
    <property type="entry name" value="LbH_SAT"/>
    <property type="match status" value="1"/>
</dbReference>
<keyword evidence="3 4" id="KW-0012">Acyltransferase</keyword>
<organism evidence="4 5">
    <name type="scientific">Sphingobium xenophagum</name>
    <dbReference type="NCBI Taxonomy" id="121428"/>
    <lineage>
        <taxon>Bacteria</taxon>
        <taxon>Pseudomonadati</taxon>
        <taxon>Pseudomonadota</taxon>
        <taxon>Alphaproteobacteria</taxon>
        <taxon>Sphingomonadales</taxon>
        <taxon>Sphingomonadaceae</taxon>
        <taxon>Sphingobium</taxon>
    </lineage>
</organism>
<dbReference type="Gene3D" id="2.160.10.10">
    <property type="entry name" value="Hexapeptide repeat proteins"/>
    <property type="match status" value="1"/>
</dbReference>
<evidence type="ECO:0000256" key="3">
    <source>
        <dbReference type="ARBA" id="ARBA00023315"/>
    </source>
</evidence>
<keyword evidence="5" id="KW-1185">Reference proteome</keyword>
<dbReference type="Proteomes" id="UP001267638">
    <property type="component" value="Unassembled WGS sequence"/>
</dbReference>
<comment type="caution">
    <text evidence="4">The sequence shown here is derived from an EMBL/GenBank/DDBJ whole genome shotgun (WGS) entry which is preliminary data.</text>
</comment>
<protein>
    <submittedName>
        <fullName evidence="4">Serine O-acetyltransferase</fullName>
        <ecNumber evidence="4">2.3.1.30</ecNumber>
    </submittedName>
</protein>
<dbReference type="InterPro" id="IPR042122">
    <property type="entry name" value="Ser_AcTrfase_N_sf"/>
</dbReference>
<name>A0ABU1WZK7_SPHXE</name>
<dbReference type="SUPFAM" id="SSF51161">
    <property type="entry name" value="Trimeric LpxA-like enzymes"/>
    <property type="match status" value="1"/>
</dbReference>
<dbReference type="Gene3D" id="1.10.3130.10">
    <property type="entry name" value="serine acetyltransferase, domain 1"/>
    <property type="match status" value="1"/>
</dbReference>
<dbReference type="InterPro" id="IPR045304">
    <property type="entry name" value="LbH_SAT"/>
</dbReference>
<evidence type="ECO:0000256" key="2">
    <source>
        <dbReference type="ARBA" id="ARBA00022679"/>
    </source>
</evidence>
<gene>
    <name evidence="4" type="ORF">J2W40_001570</name>
</gene>
<keyword evidence="1" id="KW-0028">Amino-acid biosynthesis</keyword>
<evidence type="ECO:0000313" key="4">
    <source>
        <dbReference type="EMBL" id="MDR7154755.1"/>
    </source>
</evidence>
<sequence length="319" mass="34785">MLDPQKQEISVPSYPEVDQALEAIAFPQQIGVVVTRLQQARVDWRLAHDRHAEHGVYFPSRQALQRISRELKIALFPLRFGPPELTVQNENAYVDAALESTLSQLAAQIRLERGYHRPDIDQKAVANEVEQVIGAFASELPAIRRLLDTDVEAGYAADPAARSVDEVLLAYPSLTAVIHHRIAHRLYRLGAPLVARVIAEIAHEKTGIDIHPGAQIGRSFFIDHGTGVVIGETTIIGERVRLYQGVTLGGDPTLSGGGESKGIARHPVIGDDVVIHANATLVGRISIGARSIICGNIWLNRDVPQDSLVEPSPPSIRAL</sequence>
<dbReference type="EMBL" id="JAVDWV010000006">
    <property type="protein sequence ID" value="MDR7154755.1"/>
    <property type="molecule type" value="Genomic_DNA"/>
</dbReference>
<dbReference type="InterPro" id="IPR053376">
    <property type="entry name" value="Serine_acetyltransferase"/>
</dbReference>
<proteinExistence type="predicted"/>
<dbReference type="InterPro" id="IPR011004">
    <property type="entry name" value="Trimer_LpxA-like_sf"/>
</dbReference>
<reference evidence="4 5" key="1">
    <citation type="submission" date="2023-07" db="EMBL/GenBank/DDBJ databases">
        <title>Sorghum-associated microbial communities from plants grown in Nebraska, USA.</title>
        <authorList>
            <person name="Schachtman D."/>
        </authorList>
    </citation>
    <scope>NUCLEOTIDE SEQUENCE [LARGE SCALE GENOMIC DNA]</scope>
    <source>
        <strain evidence="4 5">4256</strain>
    </source>
</reference>
<evidence type="ECO:0000256" key="1">
    <source>
        <dbReference type="ARBA" id="ARBA00022605"/>
    </source>
</evidence>
<keyword evidence="2 4" id="KW-0808">Transferase</keyword>
<dbReference type="PANTHER" id="PTHR42811">
    <property type="entry name" value="SERINE ACETYLTRANSFERASE"/>
    <property type="match status" value="1"/>
</dbReference>
<evidence type="ECO:0000313" key="5">
    <source>
        <dbReference type="Proteomes" id="UP001267638"/>
    </source>
</evidence>